<proteinExistence type="predicted"/>
<dbReference type="RefSeq" id="WP_130715824.1">
    <property type="nucleotide sequence ID" value="NZ_SIOP01000001.1"/>
</dbReference>
<protein>
    <submittedName>
        <fullName evidence="1">Uncharacterized protein</fullName>
    </submittedName>
</protein>
<gene>
    <name evidence="1" type="ORF">ELH90_04040</name>
</gene>
<accession>A0A7M3DQG9</accession>
<evidence type="ECO:0000313" key="2">
    <source>
        <dbReference type="Proteomes" id="UP000292974"/>
    </source>
</evidence>
<comment type="caution">
    <text evidence="1">The sequence shown here is derived from an EMBL/GenBank/DDBJ whole genome shotgun (WGS) entry which is preliminary data.</text>
</comment>
<dbReference type="Proteomes" id="UP000292974">
    <property type="component" value="Unassembled WGS sequence"/>
</dbReference>
<reference evidence="1 2" key="1">
    <citation type="submission" date="2019-02" db="EMBL/GenBank/DDBJ databases">
        <title>The genomic architecture of introgression among sibling species of bacteria.</title>
        <authorList>
            <person name="Cavassim M.I.A."/>
            <person name="Moeskjaer S."/>
            <person name="Moslemi C."/>
            <person name="Fields B."/>
            <person name="Bachmann A."/>
            <person name="Vilhjalmsson B."/>
            <person name="Schierup M.H."/>
            <person name="Young J.P.W."/>
            <person name="Andersen S.U."/>
        </authorList>
    </citation>
    <scope>NUCLEOTIDE SEQUENCE [LARGE SCALE GENOMIC DNA]</scope>
    <source>
        <strain evidence="1 2">SM135B</strain>
    </source>
</reference>
<organism evidence="1 2">
    <name type="scientific">Rhizobium leguminosarum</name>
    <dbReference type="NCBI Taxonomy" id="384"/>
    <lineage>
        <taxon>Bacteria</taxon>
        <taxon>Pseudomonadati</taxon>
        <taxon>Pseudomonadota</taxon>
        <taxon>Alphaproteobacteria</taxon>
        <taxon>Hyphomicrobiales</taxon>
        <taxon>Rhizobiaceae</taxon>
        <taxon>Rhizobium/Agrobacterium group</taxon>
        <taxon>Rhizobium</taxon>
    </lineage>
</organism>
<sequence>MEDEDNELSGTFGGKEWTAEELSAEFNRALAELGWTPVELADRLISLGDYRPYKTVLRGIHRAVEGQVKVSGELLAFVRQEVRYKRRLKRAYGNLEWSRLGDGSWTVKVEDFIITLLPQTKGRWKVHMTHAITGYSPSWPRWQDTLEGAKEIAFLTLDSAINWLLEQEQEEHERRQRGPRRAINLDG</sequence>
<evidence type="ECO:0000313" key="1">
    <source>
        <dbReference type="EMBL" id="TAY50936.1"/>
    </source>
</evidence>
<name>A0A7M3DQG9_RHILE</name>
<dbReference type="EMBL" id="SIOP01000001">
    <property type="protein sequence ID" value="TAY50936.1"/>
    <property type="molecule type" value="Genomic_DNA"/>
</dbReference>
<dbReference type="AlphaFoldDB" id="A0A7M3DQG9"/>